<keyword evidence="1" id="KW-0732">Signal</keyword>
<dbReference type="EMBL" id="JACIFH010000001">
    <property type="protein sequence ID" value="MBB4139888.1"/>
    <property type="molecule type" value="Genomic_DNA"/>
</dbReference>
<organism evidence="2 3">
    <name type="scientific">Microbacterium invictum</name>
    <dbReference type="NCBI Taxonomy" id="515415"/>
    <lineage>
        <taxon>Bacteria</taxon>
        <taxon>Bacillati</taxon>
        <taxon>Actinomycetota</taxon>
        <taxon>Actinomycetes</taxon>
        <taxon>Micrococcales</taxon>
        <taxon>Microbacteriaceae</taxon>
        <taxon>Microbacterium</taxon>
    </lineage>
</organism>
<reference evidence="2 3" key="1">
    <citation type="submission" date="2020-08" db="EMBL/GenBank/DDBJ databases">
        <title>Sequencing the genomes of 1000 actinobacteria strains.</title>
        <authorList>
            <person name="Klenk H.-P."/>
        </authorList>
    </citation>
    <scope>NUCLEOTIDE SEQUENCE [LARGE SCALE GENOMIC DNA]</scope>
    <source>
        <strain evidence="2 3">DSM 19600</strain>
    </source>
</reference>
<feature type="signal peptide" evidence="1">
    <location>
        <begin position="1"/>
        <end position="25"/>
    </location>
</feature>
<comment type="caution">
    <text evidence="2">The sequence shown here is derived from an EMBL/GenBank/DDBJ whole genome shotgun (WGS) entry which is preliminary data.</text>
</comment>
<sequence length="141" mass="13931">MTRRLSSVPVVVVLLLGLVACDSLSEPAPTADSQSVASACGEVSEAVADAVAALGQVDPADPAAAADAIAEVGERLHTASDSVTNSDVAALLPGMQDDLAAIGAALVAIAGGDLSQSAALAAPIASMQKSFSRFRELCDPS</sequence>
<evidence type="ECO:0000256" key="1">
    <source>
        <dbReference type="SAM" id="SignalP"/>
    </source>
</evidence>
<keyword evidence="3" id="KW-1185">Reference proteome</keyword>
<gene>
    <name evidence="2" type="ORF">BKA10_001682</name>
</gene>
<evidence type="ECO:0000313" key="3">
    <source>
        <dbReference type="Proteomes" id="UP000549113"/>
    </source>
</evidence>
<dbReference type="RefSeq" id="WP_183499496.1">
    <property type="nucleotide sequence ID" value="NZ_BAABCO010000001.1"/>
</dbReference>
<evidence type="ECO:0000313" key="2">
    <source>
        <dbReference type="EMBL" id="MBB4139888.1"/>
    </source>
</evidence>
<accession>A0AA40SP79</accession>
<proteinExistence type="predicted"/>
<dbReference type="PROSITE" id="PS51257">
    <property type="entry name" value="PROKAR_LIPOPROTEIN"/>
    <property type="match status" value="1"/>
</dbReference>
<protein>
    <submittedName>
        <fullName evidence="2">Glycosyltransferase involved in cell wall biosynthesis</fullName>
    </submittedName>
</protein>
<feature type="chain" id="PRO_5041270720" evidence="1">
    <location>
        <begin position="26"/>
        <end position="141"/>
    </location>
</feature>
<dbReference type="Proteomes" id="UP000549113">
    <property type="component" value="Unassembled WGS sequence"/>
</dbReference>
<name>A0AA40SP79_9MICO</name>
<dbReference type="AlphaFoldDB" id="A0AA40SP79"/>